<dbReference type="AlphaFoldDB" id="A0A1J8QTP9"/>
<protein>
    <submittedName>
        <fullName evidence="1">Uncharacterized protein</fullName>
    </submittedName>
</protein>
<sequence>MPLVLPHTSHNKKSKPGLRTAAKKFNLQGGKLPVNTYVGEGRKLLKDNGDYAVMKFAVCCGVPPTVVDSAE</sequence>
<dbReference type="OrthoDB" id="10593136at2759"/>
<dbReference type="EMBL" id="LVVM01003382">
    <property type="protein sequence ID" value="OJA15044.1"/>
    <property type="molecule type" value="Genomic_DNA"/>
</dbReference>
<evidence type="ECO:0000313" key="2">
    <source>
        <dbReference type="Proteomes" id="UP000183567"/>
    </source>
</evidence>
<evidence type="ECO:0000313" key="1">
    <source>
        <dbReference type="EMBL" id="OJA15044.1"/>
    </source>
</evidence>
<keyword evidence="2" id="KW-1185">Reference proteome</keyword>
<proteinExistence type="predicted"/>
<accession>A0A1J8QTP9</accession>
<organism evidence="1 2">
    <name type="scientific">Rhizopogon vesiculosus</name>
    <dbReference type="NCBI Taxonomy" id="180088"/>
    <lineage>
        <taxon>Eukaryota</taxon>
        <taxon>Fungi</taxon>
        <taxon>Dikarya</taxon>
        <taxon>Basidiomycota</taxon>
        <taxon>Agaricomycotina</taxon>
        <taxon>Agaricomycetes</taxon>
        <taxon>Agaricomycetidae</taxon>
        <taxon>Boletales</taxon>
        <taxon>Suillineae</taxon>
        <taxon>Rhizopogonaceae</taxon>
        <taxon>Rhizopogon</taxon>
    </lineage>
</organism>
<name>A0A1J8QTP9_9AGAM</name>
<reference evidence="1 2" key="1">
    <citation type="submission" date="2016-03" db="EMBL/GenBank/DDBJ databases">
        <title>Comparative genomics of the ectomycorrhizal sister species Rhizopogon vinicolor and Rhizopogon vesiculosus (Basidiomycota: Boletales) reveals a divergence of the mating type B locus.</title>
        <authorList>
            <person name="Mujic A.B."/>
            <person name="Kuo A."/>
            <person name="Tritt A."/>
            <person name="Lipzen A."/>
            <person name="Chen C."/>
            <person name="Johnson J."/>
            <person name="Sharma A."/>
            <person name="Barry K."/>
            <person name="Grigoriev I.V."/>
            <person name="Spatafora J.W."/>
        </authorList>
    </citation>
    <scope>NUCLEOTIDE SEQUENCE [LARGE SCALE GENOMIC DNA]</scope>
    <source>
        <strain evidence="1 2">AM-OR11-056</strain>
    </source>
</reference>
<gene>
    <name evidence="1" type="ORF">AZE42_13092</name>
</gene>
<dbReference type="Proteomes" id="UP000183567">
    <property type="component" value="Unassembled WGS sequence"/>
</dbReference>
<comment type="caution">
    <text evidence="1">The sequence shown here is derived from an EMBL/GenBank/DDBJ whole genome shotgun (WGS) entry which is preliminary data.</text>
</comment>